<dbReference type="AlphaFoldDB" id="S8ASL4"/>
<feature type="chain" id="PRO_5004547967" evidence="1">
    <location>
        <begin position="19"/>
        <end position="168"/>
    </location>
</feature>
<feature type="signal peptide" evidence="1">
    <location>
        <begin position="1"/>
        <end position="18"/>
    </location>
</feature>
<reference evidence="2 3" key="1">
    <citation type="journal article" date="2013" name="PLoS Genet.">
        <title>Genomic mechanisms accounting for the adaptation to parasitism in nematode-trapping fungi.</title>
        <authorList>
            <person name="Meerupati T."/>
            <person name="Andersson K.M."/>
            <person name="Friman E."/>
            <person name="Kumar D."/>
            <person name="Tunlid A."/>
            <person name="Ahren D."/>
        </authorList>
    </citation>
    <scope>NUCLEOTIDE SEQUENCE [LARGE SCALE GENOMIC DNA]</scope>
    <source>
        <strain evidence="2 3">CBS 200.50</strain>
    </source>
</reference>
<dbReference type="HOGENOM" id="CLU_1586415_0_0_1"/>
<evidence type="ECO:0000313" key="3">
    <source>
        <dbReference type="Proteomes" id="UP000015100"/>
    </source>
</evidence>
<accession>S8ASL4</accession>
<comment type="caution">
    <text evidence="2">The sequence shown here is derived from an EMBL/GenBank/DDBJ whole genome shotgun (WGS) entry which is preliminary data.</text>
</comment>
<keyword evidence="3" id="KW-1185">Reference proteome</keyword>
<proteinExistence type="predicted"/>
<organism evidence="2 3">
    <name type="scientific">Dactylellina haptotyla (strain CBS 200.50)</name>
    <name type="common">Nematode-trapping fungus</name>
    <name type="synonym">Monacrosporium haptotylum</name>
    <dbReference type="NCBI Taxonomy" id="1284197"/>
    <lineage>
        <taxon>Eukaryota</taxon>
        <taxon>Fungi</taxon>
        <taxon>Dikarya</taxon>
        <taxon>Ascomycota</taxon>
        <taxon>Pezizomycotina</taxon>
        <taxon>Orbiliomycetes</taxon>
        <taxon>Orbiliales</taxon>
        <taxon>Orbiliaceae</taxon>
        <taxon>Dactylellina</taxon>
    </lineage>
</organism>
<evidence type="ECO:0000256" key="1">
    <source>
        <dbReference type="SAM" id="SignalP"/>
    </source>
</evidence>
<protein>
    <submittedName>
        <fullName evidence="2">Uncharacterized protein</fullName>
    </submittedName>
</protein>
<evidence type="ECO:0000313" key="2">
    <source>
        <dbReference type="EMBL" id="EPS45839.1"/>
    </source>
</evidence>
<dbReference type="Proteomes" id="UP000015100">
    <property type="component" value="Unassembled WGS sequence"/>
</dbReference>
<reference evidence="3" key="2">
    <citation type="submission" date="2013-04" db="EMBL/GenBank/DDBJ databases">
        <title>Genomic mechanisms accounting for the adaptation to parasitism in nematode-trapping fungi.</title>
        <authorList>
            <person name="Ahren D.G."/>
        </authorList>
    </citation>
    <scope>NUCLEOTIDE SEQUENCE [LARGE SCALE GENOMIC DNA]</scope>
    <source>
        <strain evidence="3">CBS 200.50</strain>
    </source>
</reference>
<dbReference type="OrthoDB" id="5411942at2759"/>
<name>S8ASL4_DACHA</name>
<dbReference type="EMBL" id="AQGS01000003">
    <property type="protein sequence ID" value="EPS45839.1"/>
    <property type="molecule type" value="Genomic_DNA"/>
</dbReference>
<gene>
    <name evidence="2" type="ORF">H072_255</name>
</gene>
<keyword evidence="1" id="KW-0732">Signal</keyword>
<sequence>MQLSHLLTALTLASSALAGPVKPTGCNTEYTVTTSYKPVTTIYKTIAALPADLNCGTCTNLVVKTKTIGKSIKATRTVTLESTLIYIPICGVFPTPPPCIKEYTVTTTLTGTTTIYKEIAAVPLEIDCKGCDLKVITKTVGNAKPTKTVTKDYTLLHPPVCTEFPTKF</sequence>